<evidence type="ECO:0000259" key="2">
    <source>
        <dbReference type="Pfam" id="PF04355"/>
    </source>
</evidence>
<feature type="region of interest" description="Disordered" evidence="1">
    <location>
        <begin position="208"/>
        <end position="227"/>
    </location>
</feature>
<evidence type="ECO:0000313" key="4">
    <source>
        <dbReference type="Proteomes" id="UP000198324"/>
    </source>
</evidence>
<dbReference type="AlphaFoldDB" id="A0A239BNL0"/>
<accession>A0A239BNL0</accession>
<reference evidence="3 4" key="1">
    <citation type="submission" date="2017-06" db="EMBL/GenBank/DDBJ databases">
        <authorList>
            <person name="Kim H.J."/>
            <person name="Triplett B.A."/>
        </authorList>
    </citation>
    <scope>NUCLEOTIDE SEQUENCE [LARGE SCALE GENOMIC DNA]</scope>
    <source>
        <strain evidence="3 4">DSM 13116</strain>
    </source>
</reference>
<organism evidence="3 4">
    <name type="scientific">Humidesulfovibrio mexicanus</name>
    <dbReference type="NCBI Taxonomy" id="147047"/>
    <lineage>
        <taxon>Bacteria</taxon>
        <taxon>Pseudomonadati</taxon>
        <taxon>Thermodesulfobacteriota</taxon>
        <taxon>Desulfovibrionia</taxon>
        <taxon>Desulfovibrionales</taxon>
        <taxon>Desulfovibrionaceae</taxon>
        <taxon>Humidesulfovibrio</taxon>
    </lineage>
</organism>
<proteinExistence type="predicted"/>
<protein>
    <submittedName>
        <fullName evidence="3">SmpA / OmlA family protein</fullName>
    </submittedName>
</protein>
<dbReference type="GO" id="GO:0019867">
    <property type="term" value="C:outer membrane"/>
    <property type="evidence" value="ECO:0007669"/>
    <property type="project" value="InterPro"/>
</dbReference>
<keyword evidence="4" id="KW-1185">Reference proteome</keyword>
<evidence type="ECO:0000256" key="1">
    <source>
        <dbReference type="SAM" id="MobiDB-lite"/>
    </source>
</evidence>
<dbReference type="EMBL" id="FZOC01000006">
    <property type="protein sequence ID" value="SNS09707.1"/>
    <property type="molecule type" value="Genomic_DNA"/>
</dbReference>
<dbReference type="InterPro" id="IPR007450">
    <property type="entry name" value="BamE_dom"/>
</dbReference>
<dbReference type="Proteomes" id="UP000198324">
    <property type="component" value="Unassembled WGS sequence"/>
</dbReference>
<gene>
    <name evidence="3" type="ORF">SAMN04488503_2714</name>
</gene>
<dbReference type="Pfam" id="PF04355">
    <property type="entry name" value="BamE"/>
    <property type="match status" value="1"/>
</dbReference>
<evidence type="ECO:0000313" key="3">
    <source>
        <dbReference type="EMBL" id="SNS09707.1"/>
    </source>
</evidence>
<feature type="compositionally biased region" description="Polar residues" evidence="1">
    <location>
        <begin position="211"/>
        <end position="227"/>
    </location>
</feature>
<feature type="domain" description="Outer membrane protein assembly factor BamE" evidence="2">
    <location>
        <begin position="130"/>
        <end position="156"/>
    </location>
</feature>
<name>A0A239BNL0_9BACT</name>
<feature type="region of interest" description="Disordered" evidence="1">
    <location>
        <begin position="1"/>
        <end position="32"/>
    </location>
</feature>
<sequence>MQRPDRNIPPLGKEGAPPNDIDPRHLAVGPFGPTDGRGAGGLYIQSASVRAERLPGLFGKIPASEPNLEDMHEIEGWCYTSATPSDKTAVLFISDLDGFVSTIAVVSDVAFIRQPSLCARTPRVHAGLATVSGIRLGMSRTQVRSILGRPMAADSWRDGIESVKREPLTPALNRRLGWEGNRATHRTRLQKVVVWYEKDRVIGFEAEEFSQEGSSPELTGVSNKTSE</sequence>